<dbReference type="AlphaFoldDB" id="A0AAN9JWM5"/>
<accession>A0AAN9JWM5</accession>
<keyword evidence="3" id="KW-1185">Reference proteome</keyword>
<evidence type="ECO:0000256" key="1">
    <source>
        <dbReference type="SAM" id="SignalP"/>
    </source>
</evidence>
<keyword evidence="1" id="KW-0732">Signal</keyword>
<evidence type="ECO:0000313" key="3">
    <source>
        <dbReference type="Proteomes" id="UP001367508"/>
    </source>
</evidence>
<sequence length="224" mass="25656">MEHGSHGLREAWLMWLGRWLVMAWNHYQRIHDSLDVPGLIMLKRTKYQAPNPVARIVIPCTKLDDFSFDFWLSKITHSSSYFHMSSKVSAKLCSVAMTLTRIFKTLPTQTNDASFSVGSCGIYRTSMVFTQALVDQNSSSLRSTQARARESNPSPGVSQGAKLYHWLVLKQPGQYNRIEISNSHLEISGLSVWEHEQNQDQHPGPRFQFRDLSLLLWLDPCSFL</sequence>
<protein>
    <submittedName>
        <fullName evidence="2">Uncharacterized protein</fullName>
    </submittedName>
</protein>
<evidence type="ECO:0000313" key="2">
    <source>
        <dbReference type="EMBL" id="KAK7306278.1"/>
    </source>
</evidence>
<comment type="caution">
    <text evidence="2">The sequence shown here is derived from an EMBL/GenBank/DDBJ whole genome shotgun (WGS) entry which is preliminary data.</text>
</comment>
<dbReference type="EMBL" id="JAYMYQ010000011">
    <property type="protein sequence ID" value="KAK7306278.1"/>
    <property type="molecule type" value="Genomic_DNA"/>
</dbReference>
<gene>
    <name evidence="2" type="ORF">VNO77_44205</name>
</gene>
<organism evidence="2 3">
    <name type="scientific">Canavalia gladiata</name>
    <name type="common">Sword bean</name>
    <name type="synonym">Dolichos gladiatus</name>
    <dbReference type="NCBI Taxonomy" id="3824"/>
    <lineage>
        <taxon>Eukaryota</taxon>
        <taxon>Viridiplantae</taxon>
        <taxon>Streptophyta</taxon>
        <taxon>Embryophyta</taxon>
        <taxon>Tracheophyta</taxon>
        <taxon>Spermatophyta</taxon>
        <taxon>Magnoliopsida</taxon>
        <taxon>eudicotyledons</taxon>
        <taxon>Gunneridae</taxon>
        <taxon>Pentapetalae</taxon>
        <taxon>rosids</taxon>
        <taxon>fabids</taxon>
        <taxon>Fabales</taxon>
        <taxon>Fabaceae</taxon>
        <taxon>Papilionoideae</taxon>
        <taxon>50 kb inversion clade</taxon>
        <taxon>NPAAA clade</taxon>
        <taxon>indigoferoid/millettioid clade</taxon>
        <taxon>Phaseoleae</taxon>
        <taxon>Canavalia</taxon>
    </lineage>
</organism>
<feature type="chain" id="PRO_5043023958" evidence="1">
    <location>
        <begin position="24"/>
        <end position="224"/>
    </location>
</feature>
<feature type="signal peptide" evidence="1">
    <location>
        <begin position="1"/>
        <end position="23"/>
    </location>
</feature>
<proteinExistence type="predicted"/>
<reference evidence="2 3" key="1">
    <citation type="submission" date="2024-01" db="EMBL/GenBank/DDBJ databases">
        <title>The genomes of 5 underutilized Papilionoideae crops provide insights into root nodulation and disease resistanc.</title>
        <authorList>
            <person name="Jiang F."/>
        </authorList>
    </citation>
    <scope>NUCLEOTIDE SEQUENCE [LARGE SCALE GENOMIC DNA]</scope>
    <source>
        <strain evidence="2">LVBAO_FW01</strain>
        <tissue evidence="2">Leaves</tissue>
    </source>
</reference>
<dbReference type="Proteomes" id="UP001367508">
    <property type="component" value="Unassembled WGS sequence"/>
</dbReference>
<name>A0AAN9JWM5_CANGL</name>